<comment type="caution">
    <text evidence="1">The sequence shown here is derived from an EMBL/GenBank/DDBJ whole genome shotgun (WGS) entry which is preliminary data.</text>
</comment>
<keyword evidence="2" id="KW-1185">Reference proteome</keyword>
<dbReference type="EMBL" id="JASCZI010151991">
    <property type="protein sequence ID" value="MED6175105.1"/>
    <property type="molecule type" value="Genomic_DNA"/>
</dbReference>
<protein>
    <submittedName>
        <fullName evidence="1">Uncharacterized protein</fullName>
    </submittedName>
</protein>
<name>A0ABU6VQW2_9FABA</name>
<evidence type="ECO:0000313" key="2">
    <source>
        <dbReference type="Proteomes" id="UP001341840"/>
    </source>
</evidence>
<evidence type="ECO:0000313" key="1">
    <source>
        <dbReference type="EMBL" id="MED6175105.1"/>
    </source>
</evidence>
<proteinExistence type="predicted"/>
<gene>
    <name evidence="1" type="ORF">PIB30_075308</name>
</gene>
<reference evidence="1 2" key="1">
    <citation type="journal article" date="2023" name="Plants (Basel)">
        <title>Bridging the Gap: Combining Genomics and Transcriptomics Approaches to Understand Stylosanthes scabra, an Orphan Legume from the Brazilian Caatinga.</title>
        <authorList>
            <person name="Ferreira-Neto J.R.C."/>
            <person name="da Silva M.D."/>
            <person name="Binneck E."/>
            <person name="de Melo N.F."/>
            <person name="da Silva R.H."/>
            <person name="de Melo A.L.T.M."/>
            <person name="Pandolfi V."/>
            <person name="Bustamante F.O."/>
            <person name="Brasileiro-Vidal A.C."/>
            <person name="Benko-Iseppon A.M."/>
        </authorList>
    </citation>
    <scope>NUCLEOTIDE SEQUENCE [LARGE SCALE GENOMIC DNA]</scope>
    <source>
        <tissue evidence="1">Leaves</tissue>
    </source>
</reference>
<sequence>MGHLVDVCYKKHGYPPNFKNNQGSINMVAEEDDDDNNIHSQKEADAKPKFYFTLEQKEALIALLNQQDTQPRHSINQLTTTNLPSHKGISYIMSLSIFSPKS</sequence>
<accession>A0ABU6VQW2</accession>
<dbReference type="Proteomes" id="UP001341840">
    <property type="component" value="Unassembled WGS sequence"/>
</dbReference>
<organism evidence="1 2">
    <name type="scientific">Stylosanthes scabra</name>
    <dbReference type="NCBI Taxonomy" id="79078"/>
    <lineage>
        <taxon>Eukaryota</taxon>
        <taxon>Viridiplantae</taxon>
        <taxon>Streptophyta</taxon>
        <taxon>Embryophyta</taxon>
        <taxon>Tracheophyta</taxon>
        <taxon>Spermatophyta</taxon>
        <taxon>Magnoliopsida</taxon>
        <taxon>eudicotyledons</taxon>
        <taxon>Gunneridae</taxon>
        <taxon>Pentapetalae</taxon>
        <taxon>rosids</taxon>
        <taxon>fabids</taxon>
        <taxon>Fabales</taxon>
        <taxon>Fabaceae</taxon>
        <taxon>Papilionoideae</taxon>
        <taxon>50 kb inversion clade</taxon>
        <taxon>dalbergioids sensu lato</taxon>
        <taxon>Dalbergieae</taxon>
        <taxon>Pterocarpus clade</taxon>
        <taxon>Stylosanthes</taxon>
    </lineage>
</organism>